<evidence type="ECO:0000313" key="6">
    <source>
        <dbReference type="EMBL" id="CAG2134457.1"/>
    </source>
</evidence>
<dbReference type="PANTHER" id="PTHR37164:SF1">
    <property type="entry name" value="BACTERIOHEMERYTHRIN"/>
    <property type="match status" value="1"/>
</dbReference>
<gene>
    <name evidence="6" type="ORF">LMG26411_00971</name>
</gene>
<feature type="domain" description="Hemerythrin-like" evidence="5">
    <location>
        <begin position="18"/>
        <end position="115"/>
    </location>
</feature>
<keyword evidence="2" id="KW-0561">Oxygen transport</keyword>
<evidence type="ECO:0000313" key="7">
    <source>
        <dbReference type="Proteomes" id="UP000672657"/>
    </source>
</evidence>
<dbReference type="InterPro" id="IPR035938">
    <property type="entry name" value="Hemerythrin-like_sf"/>
</dbReference>
<name>A0ABN7PXP9_9BURK</name>
<dbReference type="Pfam" id="PF01814">
    <property type="entry name" value="Hemerythrin"/>
    <property type="match status" value="1"/>
</dbReference>
<evidence type="ECO:0000256" key="3">
    <source>
        <dbReference type="ARBA" id="ARBA00022723"/>
    </source>
</evidence>
<sequence length="146" mass="16311">MTTPTGFHWDDRYLIGNQAIDHVHHEFAALLDTLLTADDATFPAALDAFACHTEAHFELEQDLMERYAFPARDCHVEEHDKVLASIREVQALVAGGDLEVGRELAQALADWFPGHSDYLDSALAIWIVKKTANGAPVVLRRSMQRT</sequence>
<evidence type="ECO:0000259" key="5">
    <source>
        <dbReference type="Pfam" id="PF01814"/>
    </source>
</evidence>
<comment type="similarity">
    <text evidence="1">Belongs to the hemerythrin family.</text>
</comment>
<dbReference type="CDD" id="cd12107">
    <property type="entry name" value="Hemerythrin"/>
    <property type="match status" value="1"/>
</dbReference>
<keyword evidence="7" id="KW-1185">Reference proteome</keyword>
<comment type="caution">
    <text evidence="6">The sequence shown here is derived from an EMBL/GenBank/DDBJ whole genome shotgun (WGS) entry which is preliminary data.</text>
</comment>
<reference evidence="6 7" key="1">
    <citation type="submission" date="2021-03" db="EMBL/GenBank/DDBJ databases">
        <authorList>
            <person name="Peeters C."/>
        </authorList>
    </citation>
    <scope>NUCLEOTIDE SEQUENCE [LARGE SCALE GENOMIC DNA]</scope>
    <source>
        <strain evidence="6 7">LMG 26411</strain>
    </source>
</reference>
<accession>A0ABN7PXP9</accession>
<dbReference type="RefSeq" id="WP_211952178.1">
    <property type="nucleotide sequence ID" value="NZ_CAJPVI010000004.1"/>
</dbReference>
<proteinExistence type="inferred from homology"/>
<evidence type="ECO:0000256" key="1">
    <source>
        <dbReference type="ARBA" id="ARBA00010587"/>
    </source>
</evidence>
<dbReference type="NCBIfam" id="TIGR02481">
    <property type="entry name" value="hemeryth_dom"/>
    <property type="match status" value="1"/>
</dbReference>
<organism evidence="6 7">
    <name type="scientific">Cupriavidus numazuensis</name>
    <dbReference type="NCBI Taxonomy" id="221992"/>
    <lineage>
        <taxon>Bacteria</taxon>
        <taxon>Pseudomonadati</taxon>
        <taxon>Pseudomonadota</taxon>
        <taxon>Betaproteobacteria</taxon>
        <taxon>Burkholderiales</taxon>
        <taxon>Burkholderiaceae</taxon>
        <taxon>Cupriavidus</taxon>
    </lineage>
</organism>
<dbReference type="SUPFAM" id="SSF47188">
    <property type="entry name" value="Hemerythrin-like"/>
    <property type="match status" value="1"/>
</dbReference>
<dbReference type="InterPro" id="IPR012312">
    <property type="entry name" value="Hemerythrin-like"/>
</dbReference>
<dbReference type="EMBL" id="CAJPVI010000004">
    <property type="protein sequence ID" value="CAG2134457.1"/>
    <property type="molecule type" value="Genomic_DNA"/>
</dbReference>
<dbReference type="InterPro" id="IPR012827">
    <property type="entry name" value="Hemerythrin_metal-bd"/>
</dbReference>
<dbReference type="Proteomes" id="UP000672657">
    <property type="component" value="Unassembled WGS sequence"/>
</dbReference>
<evidence type="ECO:0000256" key="2">
    <source>
        <dbReference type="ARBA" id="ARBA00022621"/>
    </source>
</evidence>
<dbReference type="InterPro" id="IPR050669">
    <property type="entry name" value="Hemerythrin"/>
</dbReference>
<dbReference type="InterPro" id="IPR016131">
    <property type="entry name" value="Haemerythrin_Fe_BS"/>
</dbReference>
<protein>
    <submittedName>
        <fullName evidence="6">Bacteriohemerythrin</fullName>
    </submittedName>
</protein>
<dbReference type="PANTHER" id="PTHR37164">
    <property type="entry name" value="BACTERIOHEMERYTHRIN"/>
    <property type="match status" value="1"/>
</dbReference>
<keyword evidence="2" id="KW-0813">Transport</keyword>
<keyword evidence="4" id="KW-0408">Iron</keyword>
<dbReference type="PROSITE" id="PS00550">
    <property type="entry name" value="HEMERYTHRINS"/>
    <property type="match status" value="1"/>
</dbReference>
<evidence type="ECO:0000256" key="4">
    <source>
        <dbReference type="ARBA" id="ARBA00023004"/>
    </source>
</evidence>
<keyword evidence="3" id="KW-0479">Metal-binding</keyword>
<dbReference type="Gene3D" id="1.20.120.50">
    <property type="entry name" value="Hemerythrin-like"/>
    <property type="match status" value="1"/>
</dbReference>